<evidence type="ECO:0000256" key="13">
    <source>
        <dbReference type="SAM" id="SignalP"/>
    </source>
</evidence>
<evidence type="ECO:0000256" key="3">
    <source>
        <dbReference type="ARBA" id="ARBA00022452"/>
    </source>
</evidence>
<gene>
    <name evidence="16" type="ORF">BV95_03040</name>
</gene>
<keyword evidence="3 11" id="KW-1134">Transmembrane beta strand</keyword>
<reference evidence="16 17" key="1">
    <citation type="submission" date="2014-02" db="EMBL/GenBank/DDBJ databases">
        <title>Whole genome sequence of Sphingobium chlorophenolicum NBRC 16172.</title>
        <authorList>
            <person name="Gan H.M."/>
            <person name="Gan H.Y."/>
            <person name="Chew T.H."/>
            <person name="Savka M.A."/>
        </authorList>
    </citation>
    <scope>NUCLEOTIDE SEQUENCE [LARGE SCALE GENOMIC DNA]</scope>
    <source>
        <strain evidence="16 17">NBRC 16172</strain>
    </source>
</reference>
<evidence type="ECO:0000256" key="11">
    <source>
        <dbReference type="PROSITE-ProRule" id="PRU01360"/>
    </source>
</evidence>
<dbReference type="InterPro" id="IPR000531">
    <property type="entry name" value="Beta-barrel_TonB"/>
</dbReference>
<keyword evidence="8 12" id="KW-0798">TonB box</keyword>
<keyword evidence="10 11" id="KW-0998">Cell outer membrane</keyword>
<evidence type="ECO:0000256" key="7">
    <source>
        <dbReference type="ARBA" id="ARBA00023065"/>
    </source>
</evidence>
<dbReference type="PATRIC" id="fig|46429.4.peg.3013"/>
<evidence type="ECO:0000313" key="16">
    <source>
        <dbReference type="EMBL" id="KEQ52679.1"/>
    </source>
</evidence>
<organism evidence="16 17">
    <name type="scientific">Sphingobium chlorophenolicum</name>
    <dbReference type="NCBI Taxonomy" id="46429"/>
    <lineage>
        <taxon>Bacteria</taxon>
        <taxon>Pseudomonadati</taxon>
        <taxon>Pseudomonadota</taxon>
        <taxon>Alphaproteobacteria</taxon>
        <taxon>Sphingomonadales</taxon>
        <taxon>Sphingomonadaceae</taxon>
        <taxon>Sphingobium</taxon>
    </lineage>
</organism>
<keyword evidence="16" id="KW-0675">Receptor</keyword>
<keyword evidence="13" id="KW-0732">Signal</keyword>
<keyword evidence="5 11" id="KW-0812">Transmembrane</keyword>
<comment type="subcellular location">
    <subcellularLocation>
        <location evidence="1 11">Cell outer membrane</location>
        <topology evidence="1 11">Multi-pass membrane protein</topology>
    </subcellularLocation>
</comment>
<feature type="chain" id="PRO_5001763071" evidence="13">
    <location>
        <begin position="27"/>
        <end position="742"/>
    </location>
</feature>
<proteinExistence type="inferred from homology"/>
<dbReference type="PANTHER" id="PTHR32552">
    <property type="entry name" value="FERRICHROME IRON RECEPTOR-RELATED"/>
    <property type="match status" value="1"/>
</dbReference>
<dbReference type="Pfam" id="PF00593">
    <property type="entry name" value="TonB_dep_Rec_b-barrel"/>
    <property type="match status" value="1"/>
</dbReference>
<dbReference type="Proteomes" id="UP000028411">
    <property type="component" value="Unassembled WGS sequence"/>
</dbReference>
<evidence type="ECO:0000256" key="10">
    <source>
        <dbReference type="ARBA" id="ARBA00023237"/>
    </source>
</evidence>
<dbReference type="InterPro" id="IPR039426">
    <property type="entry name" value="TonB-dep_rcpt-like"/>
</dbReference>
<evidence type="ECO:0000256" key="6">
    <source>
        <dbReference type="ARBA" id="ARBA00023004"/>
    </source>
</evidence>
<evidence type="ECO:0000259" key="14">
    <source>
        <dbReference type="Pfam" id="PF00593"/>
    </source>
</evidence>
<dbReference type="GO" id="GO:0009279">
    <property type="term" value="C:cell outer membrane"/>
    <property type="evidence" value="ECO:0007669"/>
    <property type="project" value="UniProtKB-SubCell"/>
</dbReference>
<keyword evidence="9 11" id="KW-0472">Membrane</keyword>
<dbReference type="Gene3D" id="2.40.170.20">
    <property type="entry name" value="TonB-dependent receptor, beta-barrel domain"/>
    <property type="match status" value="1"/>
</dbReference>
<evidence type="ECO:0000256" key="2">
    <source>
        <dbReference type="ARBA" id="ARBA00022448"/>
    </source>
</evidence>
<feature type="domain" description="TonB-dependent receptor plug" evidence="15">
    <location>
        <begin position="63"/>
        <end position="170"/>
    </location>
</feature>
<sequence length="742" mass="80269">MRGNFASLLSRLLCTAAAGVAAPVFAQGTAVANAPAASAPAEEKAAIGVADIVVTARKRAENLQDVPIAVTALGSVAMERAHITSVLDVAALTPGVTMTQFNIGEPQTYIRGVGSQTDSAASESSVTISMDEVAIGRGGATSIAFLDANRVEVLRGPQGTLYGRNASAGTISFYSNRPTNVFEGSVEASAGSFRTFGGKGIVNLPVGDGMAFRAAGQYSDSRGYAYNLLTGKHLQGGERYGGRLQFQAEKDAWTVLLTGDYSKDNLDGDSRSIVSTYLASPTFARLAAASNADRKNVWESETIPGTFQRRRNYGLVGRVEYAADWATLTSLTAYRNNLYSLRADYVGETNFPFQTDDRVNEASHQFSQELRLTSPSSSKIQWVAGLFYYSDSIDRQERFVVTAVAPLPTALGGDNTALQNASTKSYAAFGQVTIPFASIFELTLGARISRDKKEVFQQAVHNAPAGQGLGFPFFPGSLYAVPASASFTKPTWRATLAMEPSPDKHFYLSYDRGYKSGTFTSQAQNATQATFLVKPEQLDSFNLGAKTQWLDNTLRVNADLFYLDYKKLQVFEFGANLNFILANANARIKGAEIQVVIAPSRNLNVGMNASLLDGKFTSNPQFAGATLAYKGNRLSRAPRYKVSNYVELSEDMFGGRGLVRLSQAFQSDFFYNPSNDVAGLQKAYSVLNGFASWESESGLKLSLSADNLTNEQYSVHHISFQNLGVRIFAPPRSYTFTVSQRF</sequence>
<dbReference type="AlphaFoldDB" id="A0A081RBV6"/>
<evidence type="ECO:0000256" key="5">
    <source>
        <dbReference type="ARBA" id="ARBA00022692"/>
    </source>
</evidence>
<feature type="signal peptide" evidence="13">
    <location>
        <begin position="1"/>
        <end position="26"/>
    </location>
</feature>
<comment type="caution">
    <text evidence="16">The sequence shown here is derived from an EMBL/GenBank/DDBJ whole genome shotgun (WGS) entry which is preliminary data.</text>
</comment>
<feature type="domain" description="TonB-dependent receptor-like beta-barrel" evidence="14">
    <location>
        <begin position="261"/>
        <end position="708"/>
    </location>
</feature>
<dbReference type="PROSITE" id="PS52016">
    <property type="entry name" value="TONB_DEPENDENT_REC_3"/>
    <property type="match status" value="1"/>
</dbReference>
<dbReference type="SUPFAM" id="SSF56935">
    <property type="entry name" value="Porins"/>
    <property type="match status" value="1"/>
</dbReference>
<dbReference type="InterPro" id="IPR012910">
    <property type="entry name" value="Plug_dom"/>
</dbReference>
<keyword evidence="2 11" id="KW-0813">Transport</keyword>
<dbReference type="Pfam" id="PF07715">
    <property type="entry name" value="Plug"/>
    <property type="match status" value="1"/>
</dbReference>
<evidence type="ECO:0000256" key="4">
    <source>
        <dbReference type="ARBA" id="ARBA00022496"/>
    </source>
</evidence>
<evidence type="ECO:0000256" key="8">
    <source>
        <dbReference type="ARBA" id="ARBA00023077"/>
    </source>
</evidence>
<dbReference type="EMBL" id="JFHR01000037">
    <property type="protein sequence ID" value="KEQ52679.1"/>
    <property type="molecule type" value="Genomic_DNA"/>
</dbReference>
<evidence type="ECO:0000256" key="1">
    <source>
        <dbReference type="ARBA" id="ARBA00004571"/>
    </source>
</evidence>
<accession>A0A081RBV6</accession>
<dbReference type="eggNOG" id="COG4774">
    <property type="taxonomic scope" value="Bacteria"/>
</dbReference>
<dbReference type="GO" id="GO:0006826">
    <property type="term" value="P:iron ion transport"/>
    <property type="evidence" value="ECO:0007669"/>
    <property type="project" value="UniProtKB-KW"/>
</dbReference>
<dbReference type="OrthoDB" id="7455607at2"/>
<dbReference type="PANTHER" id="PTHR32552:SF81">
    <property type="entry name" value="TONB-DEPENDENT OUTER MEMBRANE RECEPTOR"/>
    <property type="match status" value="1"/>
</dbReference>
<name>A0A081RBV6_SPHCR</name>
<evidence type="ECO:0000256" key="12">
    <source>
        <dbReference type="RuleBase" id="RU003357"/>
    </source>
</evidence>
<dbReference type="RefSeq" id="WP_037453568.1">
    <property type="nucleotide sequence ID" value="NZ_JFHR01000037.1"/>
</dbReference>
<comment type="similarity">
    <text evidence="11 12">Belongs to the TonB-dependent receptor family.</text>
</comment>
<keyword evidence="4" id="KW-0410">Iron transport</keyword>
<dbReference type="InterPro" id="IPR036942">
    <property type="entry name" value="Beta-barrel_TonB_sf"/>
</dbReference>
<keyword evidence="7" id="KW-0406">Ion transport</keyword>
<evidence type="ECO:0000313" key="17">
    <source>
        <dbReference type="Proteomes" id="UP000028411"/>
    </source>
</evidence>
<protein>
    <submittedName>
        <fullName evidence="16">TonB-dependent receptor-like protein</fullName>
    </submittedName>
</protein>
<evidence type="ECO:0000256" key="9">
    <source>
        <dbReference type="ARBA" id="ARBA00023136"/>
    </source>
</evidence>
<evidence type="ECO:0000259" key="15">
    <source>
        <dbReference type="Pfam" id="PF07715"/>
    </source>
</evidence>
<keyword evidence="6" id="KW-0408">Iron</keyword>